<accession>A0AAV0RVF1</accession>
<organism evidence="1 2">
    <name type="scientific">Linum tenue</name>
    <dbReference type="NCBI Taxonomy" id="586396"/>
    <lineage>
        <taxon>Eukaryota</taxon>
        <taxon>Viridiplantae</taxon>
        <taxon>Streptophyta</taxon>
        <taxon>Embryophyta</taxon>
        <taxon>Tracheophyta</taxon>
        <taxon>Spermatophyta</taxon>
        <taxon>Magnoliopsida</taxon>
        <taxon>eudicotyledons</taxon>
        <taxon>Gunneridae</taxon>
        <taxon>Pentapetalae</taxon>
        <taxon>rosids</taxon>
        <taxon>fabids</taxon>
        <taxon>Malpighiales</taxon>
        <taxon>Linaceae</taxon>
        <taxon>Linum</taxon>
    </lineage>
</organism>
<evidence type="ECO:0000313" key="1">
    <source>
        <dbReference type="EMBL" id="CAI0560292.1"/>
    </source>
</evidence>
<keyword evidence="2" id="KW-1185">Reference proteome</keyword>
<protein>
    <submittedName>
        <fullName evidence="1">Uncharacterized protein</fullName>
    </submittedName>
</protein>
<name>A0AAV0RVF1_9ROSI</name>
<dbReference type="EMBL" id="CAMGYJ010000011">
    <property type="protein sequence ID" value="CAI0560292.1"/>
    <property type="molecule type" value="Genomic_DNA"/>
</dbReference>
<dbReference type="Proteomes" id="UP001154282">
    <property type="component" value="Unassembled WGS sequence"/>
</dbReference>
<comment type="caution">
    <text evidence="1">The sequence shown here is derived from an EMBL/GenBank/DDBJ whole genome shotgun (WGS) entry which is preliminary data.</text>
</comment>
<gene>
    <name evidence="1" type="ORF">LITE_LOCUS49628</name>
</gene>
<dbReference type="AlphaFoldDB" id="A0AAV0RVF1"/>
<sequence>MLGWVILGWLLGVALVMVIGLDQPHLLEQWGILILVMSHQII</sequence>
<evidence type="ECO:0000313" key="2">
    <source>
        <dbReference type="Proteomes" id="UP001154282"/>
    </source>
</evidence>
<proteinExistence type="predicted"/>
<reference evidence="1" key="1">
    <citation type="submission" date="2022-08" db="EMBL/GenBank/DDBJ databases">
        <authorList>
            <person name="Gutierrez-Valencia J."/>
        </authorList>
    </citation>
    <scope>NUCLEOTIDE SEQUENCE</scope>
</reference>